<keyword evidence="5" id="KW-1185">Reference proteome</keyword>
<keyword evidence="2" id="KW-0456">Lyase</keyword>
<dbReference type="AlphaFoldDB" id="A0A7X2PBD5"/>
<dbReference type="GO" id="GO:0016836">
    <property type="term" value="F:hydro-lyase activity"/>
    <property type="evidence" value="ECO:0007669"/>
    <property type="project" value="InterPro"/>
</dbReference>
<dbReference type="InterPro" id="IPR036660">
    <property type="entry name" value="Fe-S_hydroAse_TtdB_cat_sf"/>
</dbReference>
<reference evidence="4 5" key="1">
    <citation type="submission" date="2019-08" db="EMBL/GenBank/DDBJ databases">
        <title>In-depth cultivation of the pig gut microbiome towards novel bacterial diversity and tailored functional studies.</title>
        <authorList>
            <person name="Wylensek D."/>
            <person name="Hitch T.C.A."/>
            <person name="Clavel T."/>
        </authorList>
    </citation>
    <scope>NUCLEOTIDE SEQUENCE [LARGE SCALE GENOMIC DNA]</scope>
    <source>
        <strain evidence="4 5">NM-380-WT-3C1</strain>
    </source>
</reference>
<evidence type="ECO:0000313" key="4">
    <source>
        <dbReference type="EMBL" id="MSU05759.1"/>
    </source>
</evidence>
<proteinExistence type="inferred from homology"/>
<organism evidence="4 5">
    <name type="scientific">Bullifex porci</name>
    <dbReference type="NCBI Taxonomy" id="2606638"/>
    <lineage>
        <taxon>Bacteria</taxon>
        <taxon>Pseudomonadati</taxon>
        <taxon>Spirochaetota</taxon>
        <taxon>Spirochaetia</taxon>
        <taxon>Spirochaetales</taxon>
        <taxon>Spirochaetaceae</taxon>
        <taxon>Bullifex</taxon>
    </lineage>
</organism>
<dbReference type="PANTHER" id="PTHR43351:SF2">
    <property type="entry name" value="L(+)-TARTRATE DEHYDRATASE SUBUNIT BETA-RELATED"/>
    <property type="match status" value="1"/>
</dbReference>
<evidence type="ECO:0000256" key="2">
    <source>
        <dbReference type="ARBA" id="ARBA00023239"/>
    </source>
</evidence>
<evidence type="ECO:0000313" key="5">
    <source>
        <dbReference type="Proteomes" id="UP000460549"/>
    </source>
</evidence>
<dbReference type="Proteomes" id="UP000460549">
    <property type="component" value="Unassembled WGS sequence"/>
</dbReference>
<dbReference type="PANTHER" id="PTHR43351">
    <property type="entry name" value="L(+)-TARTRATE DEHYDRATASE SUBUNIT BETA"/>
    <property type="match status" value="1"/>
</dbReference>
<gene>
    <name evidence="4" type="ORF">FYJ80_03065</name>
</gene>
<evidence type="ECO:0000259" key="3">
    <source>
        <dbReference type="Pfam" id="PF05683"/>
    </source>
</evidence>
<dbReference type="NCBIfam" id="TIGR00723">
    <property type="entry name" value="ttdB_fumA_fumB"/>
    <property type="match status" value="1"/>
</dbReference>
<comment type="caution">
    <text evidence="4">The sequence shown here is derived from an EMBL/GenBank/DDBJ whole genome shotgun (WGS) entry which is preliminary data.</text>
</comment>
<dbReference type="SUPFAM" id="SSF117457">
    <property type="entry name" value="FumA C-terminal domain-like"/>
    <property type="match status" value="1"/>
</dbReference>
<dbReference type="RefSeq" id="WP_154424655.1">
    <property type="nucleotide sequence ID" value="NZ_JAQYGB010000032.1"/>
</dbReference>
<protein>
    <submittedName>
        <fullName evidence="4">TRZ/ATZ family protein</fullName>
    </submittedName>
</protein>
<sequence>MVRLNLPYSEDELLRVKAGDEVFIYGTLYVGRDQVHKRLYEAIAKGEKLPIELNGNGIYYMGPSPKVDGFALGAAGPTTSARMDPFSPTLLKHGLRVMVGKGPRSSEVLAAIKEYKGLYLQAFGGCGALYSSCIKKSEVVSYPELGPEALLRLEVEAMPCVCIADSNGNVLS</sequence>
<dbReference type="Gene3D" id="3.20.130.10">
    <property type="entry name" value="Fe-S hydro-lyase, tartrate dehydratase beta-type, catalytic domain"/>
    <property type="match status" value="1"/>
</dbReference>
<dbReference type="InterPro" id="IPR004647">
    <property type="entry name" value="Fe-S_hydro-lyase_TtdB-typ_cat"/>
</dbReference>
<evidence type="ECO:0000256" key="1">
    <source>
        <dbReference type="ARBA" id="ARBA00008876"/>
    </source>
</evidence>
<name>A0A7X2PBD5_9SPIO</name>
<feature type="domain" description="Fe-S hydro-lyase tartrate dehydratase beta-type catalytic" evidence="3">
    <location>
        <begin position="2"/>
        <end position="169"/>
    </location>
</feature>
<comment type="similarity">
    <text evidence="1">Belongs to the class-I fumarase family.</text>
</comment>
<accession>A0A7X2PBD5</accession>
<dbReference type="EMBL" id="VUNN01000003">
    <property type="protein sequence ID" value="MSU05759.1"/>
    <property type="molecule type" value="Genomic_DNA"/>
</dbReference>
<dbReference type="Pfam" id="PF05683">
    <property type="entry name" value="Fumerase_C"/>
    <property type="match status" value="1"/>
</dbReference>